<dbReference type="EMBL" id="JAVDWU010000005">
    <property type="protein sequence ID" value="MDR7150902.1"/>
    <property type="molecule type" value="Genomic_DNA"/>
</dbReference>
<organism evidence="1 2">
    <name type="scientific">Hydrogenophaga palleronii</name>
    <dbReference type="NCBI Taxonomy" id="65655"/>
    <lineage>
        <taxon>Bacteria</taxon>
        <taxon>Pseudomonadati</taxon>
        <taxon>Pseudomonadota</taxon>
        <taxon>Betaproteobacteria</taxon>
        <taxon>Burkholderiales</taxon>
        <taxon>Comamonadaceae</taxon>
        <taxon>Hydrogenophaga</taxon>
    </lineage>
</organism>
<dbReference type="Proteomes" id="UP001265700">
    <property type="component" value="Unassembled WGS sequence"/>
</dbReference>
<accession>A0ABU1WPR8</accession>
<gene>
    <name evidence="1" type="ORF">J2W49_002865</name>
</gene>
<keyword evidence="2" id="KW-1185">Reference proteome</keyword>
<name>A0ABU1WPR8_9BURK</name>
<evidence type="ECO:0000313" key="1">
    <source>
        <dbReference type="EMBL" id="MDR7150902.1"/>
    </source>
</evidence>
<dbReference type="Pfam" id="PF21900">
    <property type="entry name" value="DUF6920"/>
    <property type="match status" value="1"/>
</dbReference>
<evidence type="ECO:0000313" key="2">
    <source>
        <dbReference type="Proteomes" id="UP001265700"/>
    </source>
</evidence>
<comment type="caution">
    <text evidence="1">The sequence shown here is derived from an EMBL/GenBank/DDBJ whole genome shotgun (WGS) entry which is preliminary data.</text>
</comment>
<dbReference type="RefSeq" id="WP_310317226.1">
    <property type="nucleotide sequence ID" value="NZ_JAVDWU010000005.1"/>
</dbReference>
<proteinExistence type="predicted"/>
<sequence length="295" mass="32814">MGFLKIALGILLISALAFVALTVFGEWKWRGLTESLMDRLEVAKLAPNAARFDAQEIQNLPPVVQRYFRAALRDGVPIVTAASVDHTGMFNMGESVDNWKPFTSLQRVVTRRPGFVWDAHIKVLPGLGVRVHDAYIAGEGILHPAMLGLFTLLDLRGTGEVAEGELMRFFAEAAWYPTALLPSQGVLWEAVDEQSARATLTDGALALTLTFTFNAQGLIESVRSEARGRTVGGKIDMRPWEGRWSNYQERDGMQIPLTGEVAWLLPPEEGGRKPYWRGTIQSLTYEFTSVRQLPR</sequence>
<dbReference type="InterPro" id="IPR054213">
    <property type="entry name" value="DUF6920"/>
</dbReference>
<protein>
    <submittedName>
        <fullName evidence="1">Uncharacterized protein</fullName>
    </submittedName>
</protein>
<reference evidence="1 2" key="1">
    <citation type="submission" date="2023-07" db="EMBL/GenBank/DDBJ databases">
        <title>Sorghum-associated microbial communities from plants grown in Nebraska, USA.</title>
        <authorList>
            <person name="Schachtman D."/>
        </authorList>
    </citation>
    <scope>NUCLEOTIDE SEQUENCE [LARGE SCALE GENOMIC DNA]</scope>
    <source>
        <strain evidence="1 2">4249</strain>
    </source>
</reference>